<sequence>MRISGGNRLKTRQTLVASLAACTLMLGLPACGGGGGPGGGTGAGTGGSSNAGTQAPATNAGTGGSGTVQKTNTTPGKAPPIGVQPVENTPAARMPEHADHAPLAGPGPQPAVSAQAMAETAATTPAHDWVVSPNGNDGAEGSEAAPLRTIGMAVSKAGPGDRIRVLAGTYAERVVLGDNAKAGTPEAKITLQGEGLPKLTPGSGSGAAVQVRRPNWVIDGFDIDVEGQPIFGVTFEGDVQGSVLANSDLHNGTGGAGVTFFNNAKGPTIENNNIHDFVRTTGNKDSHGIVMQPASYDVTVRNNDIHDNSGDSVQCLGPEGFSQLPPATGLLVENNHFFNNRENAVDIKTCHDVIIRNNRMHHFLPSETAKGDVVVIHYSANNVLVEDNEVYDGAKGISVGGNHEGPVPQSVVVRRNRVHDITDAGGGEGTAIRLENSKGTVVVNNTITRSRAGIILGHGTGGPTEALRVENNLVDSPISVDMGGQAPGLKMSNNLYPAGTQFKNNGQLQALDAFKSAVGDSTSNGGDVTVSELFAPSPAAQDKGLDQGQPFCGAAPDIGAVELGC</sequence>
<organism evidence="4 5">
    <name type="scientific">Corallococcus interemptor</name>
    <dbReference type="NCBI Taxonomy" id="2316720"/>
    <lineage>
        <taxon>Bacteria</taxon>
        <taxon>Pseudomonadati</taxon>
        <taxon>Myxococcota</taxon>
        <taxon>Myxococcia</taxon>
        <taxon>Myxococcales</taxon>
        <taxon>Cystobacterineae</taxon>
        <taxon>Myxococcaceae</taxon>
        <taxon>Corallococcus</taxon>
    </lineage>
</organism>
<proteinExistence type="predicted"/>
<dbReference type="InterPro" id="IPR006626">
    <property type="entry name" value="PbH1"/>
</dbReference>
<protein>
    <submittedName>
        <fullName evidence="4">DUF1565 domain-containing protein</fullName>
    </submittedName>
</protein>
<comment type="caution">
    <text evidence="4">The sequence shown here is derived from an EMBL/GenBank/DDBJ whole genome shotgun (WGS) entry which is preliminary data.</text>
</comment>
<feature type="region of interest" description="Disordered" evidence="1">
    <location>
        <begin position="42"/>
        <end position="143"/>
    </location>
</feature>
<feature type="signal peptide" evidence="2">
    <location>
        <begin position="1"/>
        <end position="32"/>
    </location>
</feature>
<dbReference type="SMART" id="SM00710">
    <property type="entry name" value="PbH1"/>
    <property type="match status" value="7"/>
</dbReference>
<dbReference type="AlphaFoldDB" id="A0A3A8PYJ9"/>
<feature type="compositionally biased region" description="Polar residues" evidence="1">
    <location>
        <begin position="50"/>
        <end position="60"/>
    </location>
</feature>
<evidence type="ECO:0000313" key="5">
    <source>
        <dbReference type="Proteomes" id="UP000282656"/>
    </source>
</evidence>
<dbReference type="InterPro" id="IPR039448">
    <property type="entry name" value="Beta_helix"/>
</dbReference>
<accession>A0A3A8PYJ9</accession>
<reference evidence="5" key="1">
    <citation type="submission" date="2018-09" db="EMBL/GenBank/DDBJ databases">
        <authorList>
            <person name="Livingstone P.G."/>
            <person name="Whitworth D.E."/>
        </authorList>
    </citation>
    <scope>NUCLEOTIDE SEQUENCE [LARGE SCALE GENOMIC DNA]</scope>
    <source>
        <strain evidence="5">AB047A</strain>
    </source>
</reference>
<evidence type="ECO:0000259" key="3">
    <source>
        <dbReference type="Pfam" id="PF13229"/>
    </source>
</evidence>
<evidence type="ECO:0000256" key="2">
    <source>
        <dbReference type="SAM" id="SignalP"/>
    </source>
</evidence>
<dbReference type="EMBL" id="RAWM01000126">
    <property type="protein sequence ID" value="RKH61586.1"/>
    <property type="molecule type" value="Genomic_DNA"/>
</dbReference>
<feature type="domain" description="Right handed beta helix" evidence="3">
    <location>
        <begin position="329"/>
        <end position="472"/>
    </location>
</feature>
<keyword evidence="2" id="KW-0732">Signal</keyword>
<name>A0A3A8PYJ9_9BACT</name>
<evidence type="ECO:0000256" key="1">
    <source>
        <dbReference type="SAM" id="MobiDB-lite"/>
    </source>
</evidence>
<dbReference type="InterPro" id="IPR012334">
    <property type="entry name" value="Pectin_lyas_fold"/>
</dbReference>
<dbReference type="SUPFAM" id="SSF51126">
    <property type="entry name" value="Pectin lyase-like"/>
    <property type="match status" value="1"/>
</dbReference>
<dbReference type="Proteomes" id="UP000282656">
    <property type="component" value="Unassembled WGS sequence"/>
</dbReference>
<dbReference type="Gene3D" id="2.160.20.10">
    <property type="entry name" value="Single-stranded right-handed beta-helix, Pectin lyase-like"/>
    <property type="match status" value="1"/>
</dbReference>
<feature type="chain" id="PRO_5017484384" evidence="2">
    <location>
        <begin position="33"/>
        <end position="565"/>
    </location>
</feature>
<keyword evidence="5" id="KW-1185">Reference proteome</keyword>
<gene>
    <name evidence="4" type="ORF">D7X96_31405</name>
</gene>
<dbReference type="OrthoDB" id="5522893at2"/>
<dbReference type="Pfam" id="PF13229">
    <property type="entry name" value="Beta_helix"/>
    <property type="match status" value="1"/>
</dbReference>
<dbReference type="InterPro" id="IPR011050">
    <property type="entry name" value="Pectin_lyase_fold/virulence"/>
</dbReference>
<evidence type="ECO:0000313" key="4">
    <source>
        <dbReference type="EMBL" id="RKH61586.1"/>
    </source>
</evidence>